<dbReference type="RefSeq" id="WP_379993330.1">
    <property type="nucleotide sequence ID" value="NZ_JBHSGN010000002.1"/>
</dbReference>
<reference evidence="2" key="1">
    <citation type="journal article" date="2019" name="Int. J. Syst. Evol. Microbiol.">
        <title>The Global Catalogue of Microorganisms (GCM) 10K type strain sequencing project: providing services to taxonomists for standard genome sequencing and annotation.</title>
        <authorList>
            <consortium name="The Broad Institute Genomics Platform"/>
            <consortium name="The Broad Institute Genome Sequencing Center for Infectious Disease"/>
            <person name="Wu L."/>
            <person name="Ma J."/>
        </authorList>
    </citation>
    <scope>NUCLEOTIDE SEQUENCE [LARGE SCALE GENOMIC DNA]</scope>
    <source>
        <strain evidence="2">CCUG 66188</strain>
    </source>
</reference>
<keyword evidence="2" id="KW-1185">Reference proteome</keyword>
<evidence type="ECO:0000313" key="1">
    <source>
        <dbReference type="EMBL" id="MFC4672148.1"/>
    </source>
</evidence>
<name>A0ABV9KQA0_9BACT</name>
<dbReference type="EMBL" id="JBHSGN010000002">
    <property type="protein sequence ID" value="MFC4672148.1"/>
    <property type="molecule type" value="Genomic_DNA"/>
</dbReference>
<gene>
    <name evidence="1" type="ORF">ACFO6W_00425</name>
</gene>
<proteinExistence type="predicted"/>
<evidence type="ECO:0000313" key="2">
    <source>
        <dbReference type="Proteomes" id="UP001596023"/>
    </source>
</evidence>
<accession>A0ABV9KQA0</accession>
<dbReference type="Proteomes" id="UP001596023">
    <property type="component" value="Unassembled WGS sequence"/>
</dbReference>
<sequence>MEHPFYYKLEDIHEKVFERTSLIARSKKVDGVVPEHLIFYRQHDTIFKDLFDNAASDIFDALSGYSKSNHIPDNVEDEAYDERSWFINIDMPDKFDTNQAGYINTEIKNALINNIISAWLMLAGTEDGNIYEAYYTKNISNILFKLSQRNKIIRRPFNSFP</sequence>
<comment type="caution">
    <text evidence="1">The sequence shown here is derived from an EMBL/GenBank/DDBJ whole genome shotgun (WGS) entry which is preliminary data.</text>
</comment>
<organism evidence="1 2">
    <name type="scientific">Dysgonomonas termitidis</name>
    <dbReference type="NCBI Taxonomy" id="1516126"/>
    <lineage>
        <taxon>Bacteria</taxon>
        <taxon>Pseudomonadati</taxon>
        <taxon>Bacteroidota</taxon>
        <taxon>Bacteroidia</taxon>
        <taxon>Bacteroidales</taxon>
        <taxon>Dysgonomonadaceae</taxon>
        <taxon>Dysgonomonas</taxon>
    </lineage>
</organism>
<protein>
    <submittedName>
        <fullName evidence="1">Uncharacterized protein</fullName>
    </submittedName>
</protein>